<protein>
    <submittedName>
        <fullName evidence="1">Uncharacterized protein</fullName>
    </submittedName>
</protein>
<dbReference type="Proteomes" id="UP000825015">
    <property type="component" value="Chromosome"/>
</dbReference>
<gene>
    <name evidence="1" type="ORF">MarbSA_09150</name>
</gene>
<evidence type="ECO:0000313" key="2">
    <source>
        <dbReference type="Proteomes" id="UP000825015"/>
    </source>
</evidence>
<proteinExistence type="predicted"/>
<sequence>MDIGIYKNLRPKYLIFVIINGMRRYFTNIQFRRGGGVISGILFILGLKKEIKIDIKRLGEVNFCNTNNQRKLCSFIFNKPLKNISSQGIENIKQLIECIDEDIITINGVSFNNSGGVFIQLLFEVFIWEEYYLDECLESEKTVIDVGANIGDSSLYFANKGYTVFGFEPISEVYSIATENINLNPELKDNVTLINKAVSCKKGKIKIYKNPENSGGHSGYGSNNEYNYDEFDLVETTTLGNIINEYNIDPYALKIDCEGCEVDIIMNSDLSDFKIIYFEHHNFLTGINHEILVNKLKSEGFMIVGENKFNKQVDTILMRNNFK</sequence>
<accession>A0ACA8R4S2</accession>
<keyword evidence="2" id="KW-1185">Reference proteome</keyword>
<evidence type="ECO:0000313" key="1">
    <source>
        <dbReference type="EMBL" id="BBL61875.1"/>
    </source>
</evidence>
<organism evidence="1 2">
    <name type="scientific">Methanobrevibacter arboriphilus</name>
    <dbReference type="NCBI Taxonomy" id="39441"/>
    <lineage>
        <taxon>Archaea</taxon>
        <taxon>Methanobacteriati</taxon>
        <taxon>Methanobacteriota</taxon>
        <taxon>Methanomada group</taxon>
        <taxon>Methanobacteria</taxon>
        <taxon>Methanobacteriales</taxon>
        <taxon>Methanobacteriaceae</taxon>
        <taxon>Methanobrevibacter</taxon>
    </lineage>
</organism>
<name>A0ACA8R4S2_METAZ</name>
<reference evidence="1" key="1">
    <citation type="submission" date="2019-06" db="EMBL/GenBank/DDBJ databases">
        <title>Complete genome sequence of Methanobrevibacter arboriphilus strain SA.</title>
        <authorList>
            <person name="Asakawa S."/>
        </authorList>
    </citation>
    <scope>NUCLEOTIDE SEQUENCE</scope>
    <source>
        <strain evidence="1">SA</strain>
    </source>
</reference>
<dbReference type="EMBL" id="AP019779">
    <property type="protein sequence ID" value="BBL61875.1"/>
    <property type="molecule type" value="Genomic_DNA"/>
</dbReference>